<keyword evidence="5" id="KW-0547">Nucleotide-binding</keyword>
<keyword evidence="7" id="KW-0067">ATP-binding</keyword>
<sequence>NSQALQGCKALLEVHSKRLGRPSVTNDPVKQFGLQQIHLVCREFLKKIEMQMISLTDFETDISNLIYFRRYCARVLTPGTLFAFVTQIQLLMCSIGEVVNILEKVAGLPIRDWRECGSKLSDQAVLEDKGLSFCYKDYIPFRKDFDCPELIGFGSHVNVYKVRHIPTSTYMAMKITRRTKFQGINELCYVDKACAGILSDPGMIKTHCAFMAQPDVCIVLMDIGATRQPLLDIVNNEGYLNDRCVSMITMQIVLTLEYIHLNGFIHRDLEPSNVLVDHTCHIKLIDFDLAKVCIGHYSPKVMHLYFKRTSNEFQDGERCGKMAYTAPEVLLKRSYGRAIDWWSLGCVVFKMSTGTTPFRNSNPAALAKAIKTNEVRWPKAKHSAEIDTKEFVYDLLKKKPLIRLGSKIYSDVKFHKYMMRARQYVLELESSPRSSPKDPVFDQRNDSKQLIFCNKILVNMTPVFRKLASAGTGQKMIPQENVTFAMLADEAHSNHISLATFAHFKFRKLIDRLNEPGIMRKVSEFLGADTPPQDELNYLKLKLWS</sequence>
<dbReference type="Gene3D" id="1.10.510.10">
    <property type="entry name" value="Transferase(Phosphotransferase) domain 1"/>
    <property type="match status" value="1"/>
</dbReference>
<dbReference type="EMBL" id="MNPL01013703">
    <property type="protein sequence ID" value="OQR71736.1"/>
    <property type="molecule type" value="Genomic_DNA"/>
</dbReference>
<dbReference type="EC" id="2.7.11.1" evidence="1"/>
<evidence type="ECO:0000256" key="2">
    <source>
        <dbReference type="ARBA" id="ARBA00022148"/>
    </source>
</evidence>
<dbReference type="PROSITE" id="PS50011">
    <property type="entry name" value="PROTEIN_KINASE_DOM"/>
    <property type="match status" value="1"/>
</dbReference>
<dbReference type="Pfam" id="PF00069">
    <property type="entry name" value="Pkinase"/>
    <property type="match status" value="1"/>
</dbReference>
<dbReference type="InterPro" id="IPR011009">
    <property type="entry name" value="Kinase-like_dom_sf"/>
</dbReference>
<evidence type="ECO:0000313" key="12">
    <source>
        <dbReference type="EMBL" id="OQR71736.1"/>
    </source>
</evidence>
<evidence type="ECO:0000256" key="10">
    <source>
        <dbReference type="ARBA" id="ARBA00048679"/>
    </source>
</evidence>
<dbReference type="InParanoid" id="A0A1V9XE82"/>
<comment type="catalytic activity">
    <reaction evidence="9">
        <text>L-threonyl-[protein] + ATP = O-phospho-L-threonyl-[protein] + ADP + H(+)</text>
        <dbReference type="Rhea" id="RHEA:46608"/>
        <dbReference type="Rhea" id="RHEA-COMP:11060"/>
        <dbReference type="Rhea" id="RHEA-COMP:11605"/>
        <dbReference type="ChEBI" id="CHEBI:15378"/>
        <dbReference type="ChEBI" id="CHEBI:30013"/>
        <dbReference type="ChEBI" id="CHEBI:30616"/>
        <dbReference type="ChEBI" id="CHEBI:61977"/>
        <dbReference type="ChEBI" id="CHEBI:456216"/>
        <dbReference type="EC" id="2.7.11.1"/>
    </reaction>
</comment>
<evidence type="ECO:0000256" key="7">
    <source>
        <dbReference type="ARBA" id="ARBA00022840"/>
    </source>
</evidence>
<dbReference type="GO" id="GO:0004674">
    <property type="term" value="F:protein serine/threonine kinase activity"/>
    <property type="evidence" value="ECO:0007669"/>
    <property type="project" value="UniProtKB-KW"/>
</dbReference>
<gene>
    <name evidence="12" type="ORF">BIW11_10815</name>
</gene>
<keyword evidence="4" id="KW-0808">Transferase</keyword>
<dbReference type="InterPro" id="IPR050236">
    <property type="entry name" value="Ser_Thr_kinase_AGC"/>
</dbReference>
<evidence type="ECO:0000256" key="5">
    <source>
        <dbReference type="ARBA" id="ARBA00022741"/>
    </source>
</evidence>
<dbReference type="InterPro" id="IPR000719">
    <property type="entry name" value="Prot_kinase_dom"/>
</dbReference>
<dbReference type="Proteomes" id="UP000192247">
    <property type="component" value="Unassembled WGS sequence"/>
</dbReference>
<dbReference type="STRING" id="418985.A0A1V9XE82"/>
<feature type="domain" description="Protein kinase" evidence="11">
    <location>
        <begin position="145"/>
        <end position="418"/>
    </location>
</feature>
<evidence type="ECO:0000256" key="4">
    <source>
        <dbReference type="ARBA" id="ARBA00022679"/>
    </source>
</evidence>
<dbReference type="OrthoDB" id="162894at2759"/>
<dbReference type="PANTHER" id="PTHR24356:SF1">
    <property type="entry name" value="SERINE_THREONINE-PROTEIN KINASE GREATWALL"/>
    <property type="match status" value="1"/>
</dbReference>
<name>A0A1V9XE82_9ACAR</name>
<dbReference type="GO" id="GO:0005524">
    <property type="term" value="F:ATP binding"/>
    <property type="evidence" value="ECO:0007669"/>
    <property type="project" value="UniProtKB-KW"/>
</dbReference>
<evidence type="ECO:0000256" key="1">
    <source>
        <dbReference type="ARBA" id="ARBA00012513"/>
    </source>
</evidence>
<accession>A0A1V9XE82</accession>
<dbReference type="PANTHER" id="PTHR24356">
    <property type="entry name" value="SERINE/THREONINE-PROTEIN KINASE"/>
    <property type="match status" value="1"/>
</dbReference>
<proteinExistence type="predicted"/>
<evidence type="ECO:0000259" key="11">
    <source>
        <dbReference type="PROSITE" id="PS50011"/>
    </source>
</evidence>
<evidence type="ECO:0000256" key="6">
    <source>
        <dbReference type="ARBA" id="ARBA00022777"/>
    </source>
</evidence>
<comment type="catalytic activity">
    <reaction evidence="10">
        <text>L-seryl-[protein] + ATP = O-phospho-L-seryl-[protein] + ADP + H(+)</text>
        <dbReference type="Rhea" id="RHEA:17989"/>
        <dbReference type="Rhea" id="RHEA-COMP:9863"/>
        <dbReference type="Rhea" id="RHEA-COMP:11604"/>
        <dbReference type="ChEBI" id="CHEBI:15378"/>
        <dbReference type="ChEBI" id="CHEBI:29999"/>
        <dbReference type="ChEBI" id="CHEBI:30616"/>
        <dbReference type="ChEBI" id="CHEBI:83421"/>
        <dbReference type="ChEBI" id="CHEBI:456216"/>
        <dbReference type="EC" id="2.7.11.1"/>
    </reaction>
</comment>
<keyword evidence="6" id="KW-0418">Kinase</keyword>
<evidence type="ECO:0000256" key="9">
    <source>
        <dbReference type="ARBA" id="ARBA00047899"/>
    </source>
</evidence>
<comment type="caution">
    <text evidence="12">The sequence shown here is derived from an EMBL/GenBank/DDBJ whole genome shotgun (WGS) entry which is preliminary data.</text>
</comment>
<protein>
    <recommendedName>
        <fullName evidence="2">Serine/threonine-protein kinase greatwall</fullName>
        <ecNumber evidence="1">2.7.11.1</ecNumber>
    </recommendedName>
    <alternativeName>
        <fullName evidence="8">Microtubule-associated serine/threonine-protein kinase-like</fullName>
    </alternativeName>
</protein>
<keyword evidence="13" id="KW-1185">Reference proteome</keyword>
<reference evidence="12 13" key="1">
    <citation type="journal article" date="2017" name="Gigascience">
        <title>Draft genome of the honey bee ectoparasitic mite, Tropilaelaps mercedesae, is shaped by the parasitic life history.</title>
        <authorList>
            <person name="Dong X."/>
            <person name="Armstrong S.D."/>
            <person name="Xia D."/>
            <person name="Makepeace B.L."/>
            <person name="Darby A.C."/>
            <person name="Kadowaki T."/>
        </authorList>
    </citation>
    <scope>NUCLEOTIDE SEQUENCE [LARGE SCALE GENOMIC DNA]</scope>
    <source>
        <strain evidence="12">Wuxi-XJTLU</strain>
    </source>
</reference>
<evidence type="ECO:0000256" key="8">
    <source>
        <dbReference type="ARBA" id="ARBA00033099"/>
    </source>
</evidence>
<feature type="non-terminal residue" evidence="12">
    <location>
        <position position="1"/>
    </location>
</feature>
<dbReference type="SUPFAM" id="SSF56112">
    <property type="entry name" value="Protein kinase-like (PK-like)"/>
    <property type="match status" value="1"/>
</dbReference>
<dbReference type="Gene3D" id="3.30.200.20">
    <property type="entry name" value="Phosphorylase Kinase, domain 1"/>
    <property type="match status" value="1"/>
</dbReference>
<evidence type="ECO:0000313" key="13">
    <source>
        <dbReference type="Proteomes" id="UP000192247"/>
    </source>
</evidence>
<dbReference type="AlphaFoldDB" id="A0A1V9XE82"/>
<keyword evidence="3" id="KW-0723">Serine/threonine-protein kinase</keyword>
<organism evidence="12 13">
    <name type="scientific">Tropilaelaps mercedesae</name>
    <dbReference type="NCBI Taxonomy" id="418985"/>
    <lineage>
        <taxon>Eukaryota</taxon>
        <taxon>Metazoa</taxon>
        <taxon>Ecdysozoa</taxon>
        <taxon>Arthropoda</taxon>
        <taxon>Chelicerata</taxon>
        <taxon>Arachnida</taxon>
        <taxon>Acari</taxon>
        <taxon>Parasitiformes</taxon>
        <taxon>Mesostigmata</taxon>
        <taxon>Gamasina</taxon>
        <taxon>Dermanyssoidea</taxon>
        <taxon>Laelapidae</taxon>
        <taxon>Tropilaelaps</taxon>
    </lineage>
</organism>
<evidence type="ECO:0000256" key="3">
    <source>
        <dbReference type="ARBA" id="ARBA00022527"/>
    </source>
</evidence>